<keyword evidence="4" id="KW-0812">Transmembrane</keyword>
<feature type="transmembrane region" description="Helical" evidence="4">
    <location>
        <begin position="85"/>
        <end position="107"/>
    </location>
</feature>
<dbReference type="Pfam" id="PF00196">
    <property type="entry name" value="GerE"/>
    <property type="match status" value="1"/>
</dbReference>
<protein>
    <recommendedName>
        <fullName evidence="5">HTH luxR-type domain-containing protein</fullName>
    </recommendedName>
</protein>
<dbReference type="OrthoDB" id="3170096at2"/>
<evidence type="ECO:0000259" key="5">
    <source>
        <dbReference type="PROSITE" id="PS50043"/>
    </source>
</evidence>
<dbReference type="AlphaFoldDB" id="K0YLQ4"/>
<evidence type="ECO:0000313" key="7">
    <source>
        <dbReference type="Proteomes" id="UP000006069"/>
    </source>
</evidence>
<evidence type="ECO:0000313" key="6">
    <source>
        <dbReference type="EMBL" id="EJZ84426.1"/>
    </source>
</evidence>
<dbReference type="InterPro" id="IPR016032">
    <property type="entry name" value="Sig_transdc_resp-reg_C-effctor"/>
</dbReference>
<dbReference type="PANTHER" id="PTHR44688:SF16">
    <property type="entry name" value="DNA-BINDING TRANSCRIPTIONAL ACTIVATOR DEVR_DOSR"/>
    <property type="match status" value="1"/>
</dbReference>
<evidence type="ECO:0000256" key="3">
    <source>
        <dbReference type="ARBA" id="ARBA00023163"/>
    </source>
</evidence>
<feature type="transmembrane region" description="Helical" evidence="4">
    <location>
        <begin position="265"/>
        <end position="285"/>
    </location>
</feature>
<dbReference type="InParanoid" id="K0YLQ4"/>
<feature type="transmembrane region" description="Helical" evidence="4">
    <location>
        <begin position="291"/>
        <end position="316"/>
    </location>
</feature>
<dbReference type="Proteomes" id="UP000006069">
    <property type="component" value="Unassembled WGS sequence"/>
</dbReference>
<dbReference type="CDD" id="cd06170">
    <property type="entry name" value="LuxR_C_like"/>
    <property type="match status" value="1"/>
</dbReference>
<dbReference type="eggNOG" id="COG2197">
    <property type="taxonomic scope" value="Bacteria"/>
</dbReference>
<feature type="transmembrane region" description="Helical" evidence="4">
    <location>
        <begin position="144"/>
        <end position="162"/>
    </location>
</feature>
<dbReference type="PROSITE" id="PS50043">
    <property type="entry name" value="HTH_LUXR_2"/>
    <property type="match status" value="1"/>
</dbReference>
<proteinExistence type="predicted"/>
<keyword evidence="4" id="KW-0472">Membrane</keyword>
<dbReference type="InterPro" id="IPR036388">
    <property type="entry name" value="WH-like_DNA-bd_sf"/>
</dbReference>
<dbReference type="SUPFAM" id="SSF46894">
    <property type="entry name" value="C-terminal effector domain of the bipartite response regulators"/>
    <property type="match status" value="1"/>
</dbReference>
<evidence type="ECO:0000256" key="1">
    <source>
        <dbReference type="ARBA" id="ARBA00023015"/>
    </source>
</evidence>
<name>K0YLQ4_9ACTN</name>
<sequence>MGNIFEAGVPTEEERNRTLRPLRFLGMGMLIAWLCCTHVPDIYCGESDALRRVASTGMRYGDIGMFLLLAACASRIGSLGSHMKIAGVLVAVCCVGTALTGLILVPIGAPVEVVMTASAATALGGAILFCLWAEVYSQMGSTQIVVYGAGSCLVAFGLYALVSTMMHPYAVFATALLPVGSFACVASSFVLVPREVARSKAARYAVPWKIVAIMALAGFASGLAGSVLLNPDGQGAVHRIWATGVAGAVILGLALLRPEKFDARFLAQACVPLALAACVLMPAAWSNAGFAVSFLVKLAYVWFTIFALMLLANLAFRFGVPTLRMFAIARACSEGAIFLGVTMRGFLQSSGLSQDGTVLLISACAGVVAVCVCVLLWRSERAVNADWGAAGIEVASGERVMGPRERLIVRCEQLAQMHALTARETEVLTLIAQRKTRSEIEQELFLSQNTVKTHVRHIYAKLGIHSKSDVYELVGQ</sequence>
<dbReference type="PATRIC" id="fig|742818.3.peg.26"/>
<keyword evidence="2" id="KW-0238">DNA-binding</keyword>
<gene>
    <name evidence="6" type="ORF">HMPREF9451_00027</name>
</gene>
<feature type="transmembrane region" description="Helical" evidence="4">
    <location>
        <begin position="168"/>
        <end position="192"/>
    </location>
</feature>
<feature type="transmembrane region" description="Helical" evidence="4">
    <location>
        <begin position="236"/>
        <end position="256"/>
    </location>
</feature>
<dbReference type="Gene3D" id="1.10.10.10">
    <property type="entry name" value="Winged helix-like DNA-binding domain superfamily/Winged helix DNA-binding domain"/>
    <property type="match status" value="1"/>
</dbReference>
<keyword evidence="1" id="KW-0805">Transcription regulation</keyword>
<reference evidence="6 7" key="1">
    <citation type="submission" date="2012-08" db="EMBL/GenBank/DDBJ databases">
        <title>The Genome Sequence of Slackia piriformis YIT 12062.</title>
        <authorList>
            <consortium name="The Broad Institute Genome Sequencing Platform"/>
            <person name="Earl A."/>
            <person name="Ward D."/>
            <person name="Feldgarden M."/>
            <person name="Gevers D."/>
            <person name="Morotomi M."/>
            <person name="Walker B."/>
            <person name="Young S.K."/>
            <person name="Zeng Q."/>
            <person name="Gargeya S."/>
            <person name="Fitzgerald M."/>
            <person name="Haas B."/>
            <person name="Abouelleil A."/>
            <person name="Alvarado L."/>
            <person name="Arachchi H.M."/>
            <person name="Berlin A.M."/>
            <person name="Chapman S.B."/>
            <person name="Goldberg J."/>
            <person name="Griggs A."/>
            <person name="Gujja S."/>
            <person name="Hansen M."/>
            <person name="Howarth C."/>
            <person name="Imamovic A."/>
            <person name="Larimer J."/>
            <person name="McCowen C."/>
            <person name="Montmayeur A."/>
            <person name="Murphy C."/>
            <person name="Neiman D."/>
            <person name="Pearson M."/>
            <person name="Priest M."/>
            <person name="Roberts A."/>
            <person name="Saif S."/>
            <person name="Shea T."/>
            <person name="Sisk P."/>
            <person name="Sykes S."/>
            <person name="Wortman J."/>
            <person name="Nusbaum C."/>
            <person name="Birren B."/>
        </authorList>
    </citation>
    <scope>NUCLEOTIDE SEQUENCE [LARGE SCALE GENOMIC DNA]</scope>
    <source>
        <strain evidence="6 7">YIT 12062</strain>
    </source>
</reference>
<accession>K0YLQ4</accession>
<dbReference type="EMBL" id="ADMD01000001">
    <property type="protein sequence ID" value="EJZ84426.1"/>
    <property type="molecule type" value="Genomic_DNA"/>
</dbReference>
<dbReference type="RefSeq" id="WP_009138268.1">
    <property type="nucleotide sequence ID" value="NZ_JH815198.1"/>
</dbReference>
<feature type="transmembrane region" description="Helical" evidence="4">
    <location>
        <begin position="113"/>
        <end position="132"/>
    </location>
</feature>
<keyword evidence="7" id="KW-1185">Reference proteome</keyword>
<dbReference type="GO" id="GO:0003677">
    <property type="term" value="F:DNA binding"/>
    <property type="evidence" value="ECO:0007669"/>
    <property type="project" value="UniProtKB-KW"/>
</dbReference>
<dbReference type="InterPro" id="IPR000792">
    <property type="entry name" value="Tscrpt_reg_LuxR_C"/>
</dbReference>
<keyword evidence="4" id="KW-1133">Transmembrane helix</keyword>
<evidence type="ECO:0000256" key="2">
    <source>
        <dbReference type="ARBA" id="ARBA00023125"/>
    </source>
</evidence>
<organism evidence="6 7">
    <name type="scientific">Slackia piriformis YIT 12062</name>
    <dbReference type="NCBI Taxonomy" id="742818"/>
    <lineage>
        <taxon>Bacteria</taxon>
        <taxon>Bacillati</taxon>
        <taxon>Actinomycetota</taxon>
        <taxon>Coriobacteriia</taxon>
        <taxon>Eggerthellales</taxon>
        <taxon>Eggerthellaceae</taxon>
        <taxon>Slackia</taxon>
    </lineage>
</organism>
<evidence type="ECO:0000256" key="4">
    <source>
        <dbReference type="SAM" id="Phobius"/>
    </source>
</evidence>
<dbReference type="PRINTS" id="PR00038">
    <property type="entry name" value="HTHLUXR"/>
</dbReference>
<keyword evidence="3" id="KW-0804">Transcription</keyword>
<feature type="domain" description="HTH luxR-type" evidence="5">
    <location>
        <begin position="413"/>
        <end position="476"/>
    </location>
</feature>
<dbReference type="GO" id="GO:0006355">
    <property type="term" value="P:regulation of DNA-templated transcription"/>
    <property type="evidence" value="ECO:0007669"/>
    <property type="project" value="InterPro"/>
</dbReference>
<dbReference type="SMART" id="SM00421">
    <property type="entry name" value="HTH_LUXR"/>
    <property type="match status" value="1"/>
</dbReference>
<feature type="transmembrane region" description="Helical" evidence="4">
    <location>
        <begin position="22"/>
        <end position="40"/>
    </location>
</feature>
<feature type="transmembrane region" description="Helical" evidence="4">
    <location>
        <begin position="328"/>
        <end position="347"/>
    </location>
</feature>
<feature type="transmembrane region" description="Helical" evidence="4">
    <location>
        <begin position="60"/>
        <end position="78"/>
    </location>
</feature>
<dbReference type="PANTHER" id="PTHR44688">
    <property type="entry name" value="DNA-BINDING TRANSCRIPTIONAL ACTIVATOR DEVR_DOSR"/>
    <property type="match status" value="1"/>
</dbReference>
<comment type="caution">
    <text evidence="6">The sequence shown here is derived from an EMBL/GenBank/DDBJ whole genome shotgun (WGS) entry which is preliminary data.</text>
</comment>
<feature type="transmembrane region" description="Helical" evidence="4">
    <location>
        <begin position="359"/>
        <end position="377"/>
    </location>
</feature>
<dbReference type="HOGENOM" id="CLU_027066_2_0_11"/>
<feature type="transmembrane region" description="Helical" evidence="4">
    <location>
        <begin position="204"/>
        <end position="224"/>
    </location>
</feature>